<comment type="similarity">
    <text evidence="3">Belongs to the TraA family.</text>
</comment>
<dbReference type="Pfam" id="PF05513">
    <property type="entry name" value="TraA"/>
    <property type="match status" value="1"/>
</dbReference>
<evidence type="ECO:0000256" key="4">
    <source>
        <dbReference type="ARBA" id="ARBA00018586"/>
    </source>
</evidence>
<feature type="signal peptide" evidence="12">
    <location>
        <begin position="1"/>
        <end position="44"/>
    </location>
</feature>
<keyword evidence="9 11" id="KW-0472">Membrane</keyword>
<organism evidence="13 14">
    <name type="scientific">Candidatus Pantoea multigeneris</name>
    <dbReference type="NCBI Taxonomy" id="2608357"/>
    <lineage>
        <taxon>Bacteria</taxon>
        <taxon>Pseudomonadati</taxon>
        <taxon>Pseudomonadota</taxon>
        <taxon>Gammaproteobacteria</taxon>
        <taxon>Enterobacterales</taxon>
        <taxon>Erwiniaceae</taxon>
        <taxon>Pantoea</taxon>
    </lineage>
</organism>
<evidence type="ECO:0000256" key="6">
    <source>
        <dbReference type="ARBA" id="ARBA00022519"/>
    </source>
</evidence>
<comment type="subcellular location">
    <subcellularLocation>
        <location evidence="1">Cell inner membrane</location>
        <topology evidence="1">Multi-pass membrane protein</topology>
    </subcellularLocation>
    <subcellularLocation>
        <location evidence="2">Secreted</location>
    </subcellularLocation>
</comment>
<dbReference type="EMBL" id="VWXF01000011">
    <property type="protein sequence ID" value="NIF23910.1"/>
    <property type="molecule type" value="Genomic_DNA"/>
</dbReference>
<keyword evidence="11" id="KW-0812">Transmembrane</keyword>
<name>A0ABX0REY0_9GAMM</name>
<protein>
    <recommendedName>
        <fullName evidence="4">Pilin</fullName>
    </recommendedName>
</protein>
<feature type="transmembrane region" description="Helical" evidence="11">
    <location>
        <begin position="87"/>
        <end position="107"/>
    </location>
</feature>
<evidence type="ECO:0000256" key="2">
    <source>
        <dbReference type="ARBA" id="ARBA00004613"/>
    </source>
</evidence>
<evidence type="ECO:0000256" key="5">
    <source>
        <dbReference type="ARBA" id="ARBA00022475"/>
    </source>
</evidence>
<sequence>MKGQLHSLLKDCRKAGAVAWMHRKKLAFVPAVMLMASPVMQAHAQDLFSSGKETIRDTFGTNSTTVWILYVLEVLFAIFTYIKTKNLALFGGIAALLVFANVAFGLLT</sequence>
<keyword evidence="6" id="KW-0997">Cell inner membrane</keyword>
<reference evidence="13 14" key="1">
    <citation type="journal article" date="2019" name="bioRxiv">
        <title>Bacteria contribute to plant secondary compound degradation in a generalist herbivore system.</title>
        <authorList>
            <person name="Francoeur C.B."/>
            <person name="Khadempour L."/>
            <person name="Moreira-Soto R.D."/>
            <person name="Gotting K."/>
            <person name="Book A.J."/>
            <person name="Pinto-Tomas A.A."/>
            <person name="Keefover-Ring K."/>
            <person name="Currie C.R."/>
        </authorList>
    </citation>
    <scope>NUCLEOTIDE SEQUENCE [LARGE SCALE GENOMIC DNA]</scope>
    <source>
        <strain evidence="13">Acro-835</strain>
    </source>
</reference>
<keyword evidence="8" id="KW-0184">Conjugation</keyword>
<accession>A0ABX0REY0</accession>
<dbReference type="Proteomes" id="UP001515683">
    <property type="component" value="Unassembled WGS sequence"/>
</dbReference>
<keyword evidence="14" id="KW-1185">Reference proteome</keyword>
<keyword evidence="7" id="KW-0964">Secreted</keyword>
<comment type="subunit">
    <text evidence="10">Monomer. Interacts with itself to form filaments; also interacts with TraQ.</text>
</comment>
<evidence type="ECO:0000256" key="8">
    <source>
        <dbReference type="ARBA" id="ARBA00022971"/>
    </source>
</evidence>
<dbReference type="InterPro" id="IPR008873">
    <property type="entry name" value="TraA"/>
</dbReference>
<evidence type="ECO:0000256" key="3">
    <source>
        <dbReference type="ARBA" id="ARBA00009586"/>
    </source>
</evidence>
<feature type="transmembrane region" description="Helical" evidence="11">
    <location>
        <begin position="64"/>
        <end position="82"/>
    </location>
</feature>
<evidence type="ECO:0000256" key="12">
    <source>
        <dbReference type="SAM" id="SignalP"/>
    </source>
</evidence>
<evidence type="ECO:0000313" key="13">
    <source>
        <dbReference type="EMBL" id="NIF23910.1"/>
    </source>
</evidence>
<dbReference type="RefSeq" id="WP_167017574.1">
    <property type="nucleotide sequence ID" value="NZ_VWXF01000011.1"/>
</dbReference>
<evidence type="ECO:0000256" key="9">
    <source>
        <dbReference type="ARBA" id="ARBA00023136"/>
    </source>
</evidence>
<keyword evidence="5" id="KW-1003">Cell membrane</keyword>
<evidence type="ECO:0000256" key="7">
    <source>
        <dbReference type="ARBA" id="ARBA00022525"/>
    </source>
</evidence>
<comment type="caution">
    <text evidence="13">The sequence shown here is derived from an EMBL/GenBank/DDBJ whole genome shotgun (WGS) entry which is preliminary data.</text>
</comment>
<feature type="chain" id="PRO_5046206884" description="Pilin" evidence="12">
    <location>
        <begin position="45"/>
        <end position="108"/>
    </location>
</feature>
<evidence type="ECO:0000313" key="14">
    <source>
        <dbReference type="Proteomes" id="UP001515683"/>
    </source>
</evidence>
<keyword evidence="12" id="KW-0732">Signal</keyword>
<proteinExistence type="inferred from homology"/>
<keyword evidence="11" id="KW-1133">Transmembrane helix</keyword>
<gene>
    <name evidence="13" type="ORF">F3J40_20225</name>
</gene>
<evidence type="ECO:0000256" key="11">
    <source>
        <dbReference type="SAM" id="Phobius"/>
    </source>
</evidence>
<evidence type="ECO:0000256" key="1">
    <source>
        <dbReference type="ARBA" id="ARBA00004429"/>
    </source>
</evidence>
<evidence type="ECO:0000256" key="10">
    <source>
        <dbReference type="ARBA" id="ARBA00026027"/>
    </source>
</evidence>